<name>A0A9Q1KPK1_9CARY</name>
<dbReference type="GO" id="GO:0016491">
    <property type="term" value="F:oxidoreductase activity"/>
    <property type="evidence" value="ECO:0007669"/>
    <property type="project" value="InterPro"/>
</dbReference>
<feature type="domain" description="3-dehydroquinate synthase C-terminal" evidence="4">
    <location>
        <begin position="78"/>
        <end position="192"/>
    </location>
</feature>
<dbReference type="Proteomes" id="UP001153076">
    <property type="component" value="Unassembled WGS sequence"/>
</dbReference>
<dbReference type="InterPro" id="IPR056179">
    <property type="entry name" value="DHQS_C"/>
</dbReference>
<reference evidence="5" key="1">
    <citation type="submission" date="2022-04" db="EMBL/GenBank/DDBJ databases">
        <title>Carnegiea gigantea Genome sequencing and assembly v2.</title>
        <authorList>
            <person name="Copetti D."/>
            <person name="Sanderson M.J."/>
            <person name="Burquez A."/>
            <person name="Wojciechowski M.F."/>
        </authorList>
    </citation>
    <scope>NUCLEOTIDE SEQUENCE</scope>
    <source>
        <strain evidence="5">SGP5-SGP5p</strain>
        <tissue evidence="5">Aerial part</tissue>
    </source>
</reference>
<protein>
    <recommendedName>
        <fullName evidence="7">3-dehydroquinate synthase</fullName>
    </recommendedName>
</protein>
<evidence type="ECO:0000256" key="1">
    <source>
        <dbReference type="ARBA" id="ARBA00022605"/>
    </source>
</evidence>
<keyword evidence="2" id="KW-0057">Aromatic amino acid biosynthesis</keyword>
<dbReference type="AlphaFoldDB" id="A0A9Q1KPK1"/>
<dbReference type="PANTHER" id="PTHR33563">
    <property type="match status" value="1"/>
</dbReference>
<keyword evidence="1" id="KW-0028">Amino-acid biosynthesis</keyword>
<dbReference type="EMBL" id="JAKOGI010000042">
    <property type="protein sequence ID" value="KAJ8447067.1"/>
    <property type="molecule type" value="Genomic_DNA"/>
</dbReference>
<dbReference type="GO" id="GO:0009073">
    <property type="term" value="P:aromatic amino acid family biosynthetic process"/>
    <property type="evidence" value="ECO:0007669"/>
    <property type="project" value="UniProtKB-KW"/>
</dbReference>
<dbReference type="InterPro" id="IPR002812">
    <property type="entry name" value="DHQS"/>
</dbReference>
<dbReference type="GO" id="GO:0003856">
    <property type="term" value="F:3-dehydroquinate synthase activity"/>
    <property type="evidence" value="ECO:0007669"/>
    <property type="project" value="InterPro"/>
</dbReference>
<comment type="caution">
    <text evidence="5">The sequence shown here is derived from an EMBL/GenBank/DDBJ whole genome shotgun (WGS) entry which is preliminary data.</text>
</comment>
<evidence type="ECO:0000313" key="5">
    <source>
        <dbReference type="EMBL" id="KAJ8447067.1"/>
    </source>
</evidence>
<dbReference type="OrthoDB" id="3275at2759"/>
<dbReference type="Pfam" id="PF26558">
    <property type="entry name" value="DHQS_2nd"/>
    <property type="match status" value="1"/>
</dbReference>
<evidence type="ECO:0000256" key="2">
    <source>
        <dbReference type="ARBA" id="ARBA00023141"/>
    </source>
</evidence>
<feature type="domain" description="3-dehydroquinate synthase N-terminal" evidence="3">
    <location>
        <begin position="10"/>
        <end position="77"/>
    </location>
</feature>
<evidence type="ECO:0000313" key="6">
    <source>
        <dbReference type="Proteomes" id="UP001153076"/>
    </source>
</evidence>
<dbReference type="InterPro" id="IPR030960">
    <property type="entry name" value="DHQS/DOIS_N"/>
</dbReference>
<organism evidence="5 6">
    <name type="scientific">Carnegiea gigantea</name>
    <dbReference type="NCBI Taxonomy" id="171969"/>
    <lineage>
        <taxon>Eukaryota</taxon>
        <taxon>Viridiplantae</taxon>
        <taxon>Streptophyta</taxon>
        <taxon>Embryophyta</taxon>
        <taxon>Tracheophyta</taxon>
        <taxon>Spermatophyta</taxon>
        <taxon>Magnoliopsida</taxon>
        <taxon>eudicotyledons</taxon>
        <taxon>Gunneridae</taxon>
        <taxon>Pentapetalae</taxon>
        <taxon>Caryophyllales</taxon>
        <taxon>Cactineae</taxon>
        <taxon>Cactaceae</taxon>
        <taxon>Cactoideae</taxon>
        <taxon>Echinocereeae</taxon>
        <taxon>Carnegiea</taxon>
    </lineage>
</organism>
<keyword evidence="6" id="KW-1185">Reference proteome</keyword>
<dbReference type="GO" id="GO:0008652">
    <property type="term" value="P:amino acid biosynthetic process"/>
    <property type="evidence" value="ECO:0007669"/>
    <property type="project" value="UniProtKB-KW"/>
</dbReference>
<dbReference type="Pfam" id="PF01959">
    <property type="entry name" value="DHQS"/>
    <property type="match status" value="1"/>
</dbReference>
<evidence type="ECO:0008006" key="7">
    <source>
        <dbReference type="Google" id="ProtNLM"/>
    </source>
</evidence>
<evidence type="ECO:0000259" key="3">
    <source>
        <dbReference type="Pfam" id="PF01959"/>
    </source>
</evidence>
<accession>A0A9Q1KPK1</accession>
<gene>
    <name evidence="5" type="ORF">Cgig2_025444</name>
</gene>
<proteinExistence type="predicted"/>
<dbReference type="PANTHER" id="PTHR33563:SF1">
    <property type="entry name" value="3-DEHYDROQUINATE SYNTHASE"/>
    <property type="match status" value="1"/>
</dbReference>
<evidence type="ECO:0000259" key="4">
    <source>
        <dbReference type="Pfam" id="PF26558"/>
    </source>
</evidence>
<sequence length="192" mass="20234">MGSVNTNGESKLVWIWTANKQVIPAENIVAALQGHNKRVFAVAESASEAQTFLEALEHGLGGVVLKVDNIDAVLKLKGPVHSYVAVPGGKTCYLSELEAGREVIVVDQGGQQRTAIVGRVKIETRPLVLVEAKNAETVGLVAPNEGSLGTGHGTKSTAIPVTSLKAGDEVLLRVQGGARHTGIEIQEFLVEK</sequence>